<accession>A0A9P0TSL1</accession>
<sequence length="94" mass="10918">MNVQYKHRQKITTAYLRNSTRWLHQKSMDKETRDTVRDVNETVSKVEVEHSKAVPTSNRTKRTPEITLRNMIVTPSNCPPGFQRGADGICRETF</sequence>
<evidence type="ECO:0000313" key="2">
    <source>
        <dbReference type="Proteomes" id="UP001152562"/>
    </source>
</evidence>
<dbReference type="EMBL" id="CALOZG010000085">
    <property type="protein sequence ID" value="CAH4037289.1"/>
    <property type="molecule type" value="Genomic_DNA"/>
</dbReference>
<comment type="caution">
    <text evidence="1">The sequence shown here is derived from an EMBL/GenBank/DDBJ whole genome shotgun (WGS) entry which is preliminary data.</text>
</comment>
<dbReference type="Proteomes" id="UP001152562">
    <property type="component" value="Unassembled WGS sequence"/>
</dbReference>
<name>A0A9P0TSL1_PIEBR</name>
<evidence type="ECO:0000313" key="1">
    <source>
        <dbReference type="EMBL" id="CAH4037291.1"/>
    </source>
</evidence>
<reference evidence="1" key="1">
    <citation type="submission" date="2022-05" db="EMBL/GenBank/DDBJ databases">
        <authorList>
            <person name="Okamura Y."/>
        </authorList>
    </citation>
    <scope>NUCLEOTIDE SEQUENCE</scope>
</reference>
<dbReference type="AlphaFoldDB" id="A0A9P0TSL1"/>
<organism evidence="1 2">
    <name type="scientific">Pieris brassicae</name>
    <name type="common">White butterfly</name>
    <name type="synonym">Large white butterfly</name>
    <dbReference type="NCBI Taxonomy" id="7116"/>
    <lineage>
        <taxon>Eukaryota</taxon>
        <taxon>Metazoa</taxon>
        <taxon>Ecdysozoa</taxon>
        <taxon>Arthropoda</taxon>
        <taxon>Hexapoda</taxon>
        <taxon>Insecta</taxon>
        <taxon>Pterygota</taxon>
        <taxon>Neoptera</taxon>
        <taxon>Endopterygota</taxon>
        <taxon>Lepidoptera</taxon>
        <taxon>Glossata</taxon>
        <taxon>Ditrysia</taxon>
        <taxon>Papilionoidea</taxon>
        <taxon>Pieridae</taxon>
        <taxon>Pierinae</taxon>
        <taxon>Pieris</taxon>
    </lineage>
</organism>
<gene>
    <name evidence="1" type="ORF">PIBRA_LOCUS12992</name>
</gene>
<proteinExistence type="predicted"/>
<dbReference type="EMBL" id="CALOZG010000085">
    <property type="protein sequence ID" value="CAH4037291.1"/>
    <property type="molecule type" value="Genomic_DNA"/>
</dbReference>
<keyword evidence="2" id="KW-1185">Reference proteome</keyword>
<protein>
    <submittedName>
        <fullName evidence="1">Uncharacterized protein</fullName>
    </submittedName>
</protein>